<dbReference type="NCBIfam" id="TIGR01396">
    <property type="entry name" value="FlgB"/>
    <property type="match status" value="1"/>
</dbReference>
<keyword evidence="8" id="KW-1185">Reference proteome</keyword>
<keyword evidence="7" id="KW-0966">Cell projection</keyword>
<comment type="similarity">
    <text evidence="2 6">Belongs to the flagella basal body rod proteins family.</text>
</comment>
<dbReference type="KEGG" id="naci:NUH88_02000"/>
<evidence type="ECO:0000313" key="8">
    <source>
        <dbReference type="Proteomes" id="UP001060336"/>
    </source>
</evidence>
<dbReference type="EMBL" id="CP102480">
    <property type="protein sequence ID" value="UUX50471.1"/>
    <property type="molecule type" value="Genomic_DNA"/>
</dbReference>
<name>A0A9J7AT54_9PROT</name>
<evidence type="ECO:0000313" key="7">
    <source>
        <dbReference type="EMBL" id="UUX50471.1"/>
    </source>
</evidence>
<dbReference type="Proteomes" id="UP001060336">
    <property type="component" value="Chromosome"/>
</dbReference>
<evidence type="ECO:0000256" key="5">
    <source>
        <dbReference type="ARBA" id="ARBA00024934"/>
    </source>
</evidence>
<evidence type="ECO:0000256" key="2">
    <source>
        <dbReference type="ARBA" id="ARBA00009677"/>
    </source>
</evidence>
<evidence type="ECO:0000256" key="6">
    <source>
        <dbReference type="PIRNR" id="PIRNR002889"/>
    </source>
</evidence>
<keyword evidence="4 6" id="KW-0975">Bacterial flagellum</keyword>
<accession>A0A9J7AT54</accession>
<organism evidence="7 8">
    <name type="scientific">Nisaea acidiphila</name>
    <dbReference type="NCBI Taxonomy" id="1862145"/>
    <lineage>
        <taxon>Bacteria</taxon>
        <taxon>Pseudomonadati</taxon>
        <taxon>Pseudomonadota</taxon>
        <taxon>Alphaproteobacteria</taxon>
        <taxon>Rhodospirillales</taxon>
        <taxon>Thalassobaculaceae</taxon>
        <taxon>Nisaea</taxon>
    </lineage>
</organism>
<dbReference type="PIRSF" id="PIRSF002889">
    <property type="entry name" value="Rod_FlgB"/>
    <property type="match status" value="1"/>
</dbReference>
<dbReference type="InterPro" id="IPR006300">
    <property type="entry name" value="FlgB"/>
</dbReference>
<keyword evidence="7" id="KW-0969">Cilium</keyword>
<evidence type="ECO:0000256" key="3">
    <source>
        <dbReference type="ARBA" id="ARBA00014376"/>
    </source>
</evidence>
<protein>
    <recommendedName>
        <fullName evidence="3 6">Flagellar basal body rod protein FlgB</fullName>
    </recommendedName>
</protein>
<dbReference type="AlphaFoldDB" id="A0A9J7AT54"/>
<evidence type="ECO:0000256" key="1">
    <source>
        <dbReference type="ARBA" id="ARBA00004117"/>
    </source>
</evidence>
<dbReference type="GO" id="GO:0071973">
    <property type="term" value="P:bacterial-type flagellum-dependent cell motility"/>
    <property type="evidence" value="ECO:0007669"/>
    <property type="project" value="InterPro"/>
</dbReference>
<dbReference type="GO" id="GO:0030694">
    <property type="term" value="C:bacterial-type flagellum basal body, rod"/>
    <property type="evidence" value="ECO:0007669"/>
    <property type="project" value="InterPro"/>
</dbReference>
<comment type="function">
    <text evidence="5 6">Structural component of flagellum, the bacterial motility apparatus. Part of the rod structure of flagellar basal body.</text>
</comment>
<reference evidence="7" key="1">
    <citation type="submission" date="2022-08" db="EMBL/GenBank/DDBJ databases">
        <title>Nisaea acidiphila sp. nov., isolated from a marine algal debris and emended description of the genus Nisaea Urios et al. 2008.</title>
        <authorList>
            <person name="Kwon K."/>
        </authorList>
    </citation>
    <scope>NUCLEOTIDE SEQUENCE</scope>
    <source>
        <strain evidence="7">MEBiC11861</strain>
    </source>
</reference>
<comment type="subunit">
    <text evidence="6">The basal body constitutes a major portion of the flagellar organelle and consists of a number of rings mounted on a central rod.</text>
</comment>
<keyword evidence="7" id="KW-0282">Flagellum</keyword>
<sequence length="138" mass="15262">MAIDNSMLLNMAHQKLNWLSERQSVLAQNIANADSPSYRAQDLTPLDFKRTVQQVNKLPVAVTEGNHLSGILPKTDYRVDEKSQKDVYEASPNGNGVVLEEQMIAVQDTKLQYDLALNLYNKQIGMFRTALGGGGGAR</sequence>
<comment type="subcellular location">
    <subcellularLocation>
        <location evidence="1 6">Bacterial flagellum basal body</location>
    </subcellularLocation>
</comment>
<dbReference type="RefSeq" id="WP_257769645.1">
    <property type="nucleotide sequence ID" value="NZ_CP102480.1"/>
</dbReference>
<gene>
    <name evidence="7" type="primary">flgB</name>
    <name evidence="7" type="ORF">NUH88_02000</name>
</gene>
<proteinExistence type="inferred from homology"/>
<evidence type="ECO:0000256" key="4">
    <source>
        <dbReference type="ARBA" id="ARBA00023143"/>
    </source>
</evidence>